<organism evidence="1 2">
    <name type="scientific">Acaulospora colombiana</name>
    <dbReference type="NCBI Taxonomy" id="27376"/>
    <lineage>
        <taxon>Eukaryota</taxon>
        <taxon>Fungi</taxon>
        <taxon>Fungi incertae sedis</taxon>
        <taxon>Mucoromycota</taxon>
        <taxon>Glomeromycotina</taxon>
        <taxon>Glomeromycetes</taxon>
        <taxon>Diversisporales</taxon>
        <taxon>Acaulosporaceae</taxon>
        <taxon>Acaulospora</taxon>
    </lineage>
</organism>
<dbReference type="EMBL" id="CAJVPT010024662">
    <property type="protein sequence ID" value="CAG8671437.1"/>
    <property type="molecule type" value="Genomic_DNA"/>
</dbReference>
<evidence type="ECO:0000313" key="2">
    <source>
        <dbReference type="Proteomes" id="UP000789525"/>
    </source>
</evidence>
<protein>
    <submittedName>
        <fullName evidence="1">11110_t:CDS:1</fullName>
    </submittedName>
</protein>
<comment type="caution">
    <text evidence="1">The sequence shown here is derived from an EMBL/GenBank/DDBJ whole genome shotgun (WGS) entry which is preliminary data.</text>
</comment>
<name>A0ACA9NQA5_9GLOM</name>
<gene>
    <name evidence="1" type="ORF">ACOLOM_LOCUS8966</name>
</gene>
<evidence type="ECO:0000313" key="1">
    <source>
        <dbReference type="EMBL" id="CAG8671437.1"/>
    </source>
</evidence>
<keyword evidence="2" id="KW-1185">Reference proteome</keyword>
<proteinExistence type="predicted"/>
<dbReference type="Proteomes" id="UP000789525">
    <property type="component" value="Unassembled WGS sequence"/>
</dbReference>
<reference evidence="1" key="1">
    <citation type="submission" date="2021-06" db="EMBL/GenBank/DDBJ databases">
        <authorList>
            <person name="Kallberg Y."/>
            <person name="Tangrot J."/>
            <person name="Rosling A."/>
        </authorList>
    </citation>
    <scope>NUCLEOTIDE SEQUENCE</scope>
    <source>
        <strain evidence="1">CL356</strain>
    </source>
</reference>
<accession>A0ACA9NQA5</accession>
<sequence>MAYYGSLTPSRPAPSAPNARAGGGSSVNNSLYAGSSYNPSYSSYASGSSSIGFSPSSNASFRSGSSTTLIGNSNSDGGIVRQGYVSVKEDGFASFLWSRKWLVLREHLLSFHKNENSMLLLADVTNIDRTDLKPYCLLLETKDRRIHLALKSDDEVYGWKDDIYSRSPLMGFSNPVNFVHKIHVGFDPTTGNFTGLPEQWTRLLTSSAITREDYARNPQAVLDALGFYTEHQKREFEENGMTGSGTSMAMNSMTTLSSSNRPAYGVSSSAPRFVTGTGFGGEKSSASPAASTTSLVSRDQDGMRPILNRQDTAPPGLETKSFTNRNDFPNGSPGSVRQQPQLQATRPAPPRPQPQQQSQQSRPTPSKPPQSGPSGIPARSAGPREPRDPRELAPTRSRDDVPVQKEREQQPLPVRKESINERPLPQPNQQQQQRQRERDREQAQPEPSRPQLAPAKSMPANTTPATDPAPGPAGSLVGPPPTKPLQPAKKLPPVDSPAVIAAANALEKPMPKQVEKRFSTMTEAQIMDKLRSVVNQDDPKLLYSMIKKIGQG</sequence>